<protein>
    <recommendedName>
        <fullName evidence="3">WW domain-containing protein</fullName>
    </recommendedName>
</protein>
<keyword evidence="2" id="KW-1185">Reference proteome</keyword>
<organism evidence="1 2">
    <name type="scientific">Marasmius crinis-equi</name>
    <dbReference type="NCBI Taxonomy" id="585013"/>
    <lineage>
        <taxon>Eukaryota</taxon>
        <taxon>Fungi</taxon>
        <taxon>Dikarya</taxon>
        <taxon>Basidiomycota</taxon>
        <taxon>Agaricomycotina</taxon>
        <taxon>Agaricomycetes</taxon>
        <taxon>Agaricomycetidae</taxon>
        <taxon>Agaricales</taxon>
        <taxon>Marasmiineae</taxon>
        <taxon>Marasmiaceae</taxon>
        <taxon>Marasmius</taxon>
    </lineage>
</organism>
<name>A0ABR3FJ39_9AGAR</name>
<comment type="caution">
    <text evidence="1">The sequence shown here is derived from an EMBL/GenBank/DDBJ whole genome shotgun (WGS) entry which is preliminary data.</text>
</comment>
<accession>A0ABR3FJ39</accession>
<gene>
    <name evidence="1" type="ORF">V5O48_006753</name>
</gene>
<dbReference type="Proteomes" id="UP001465976">
    <property type="component" value="Unassembled WGS sequence"/>
</dbReference>
<reference evidence="1 2" key="1">
    <citation type="submission" date="2024-02" db="EMBL/GenBank/DDBJ databases">
        <title>A draft genome for the cacao thread blight pathogen Marasmius crinis-equi.</title>
        <authorList>
            <person name="Cohen S.P."/>
            <person name="Baruah I.K."/>
            <person name="Amoako-Attah I."/>
            <person name="Bukari Y."/>
            <person name="Meinhardt L.W."/>
            <person name="Bailey B.A."/>
        </authorList>
    </citation>
    <scope>NUCLEOTIDE SEQUENCE [LARGE SCALE GENOMIC DNA]</scope>
    <source>
        <strain evidence="1 2">GH-76</strain>
    </source>
</reference>
<evidence type="ECO:0000313" key="2">
    <source>
        <dbReference type="Proteomes" id="UP001465976"/>
    </source>
</evidence>
<proteinExistence type="predicted"/>
<evidence type="ECO:0008006" key="3">
    <source>
        <dbReference type="Google" id="ProtNLM"/>
    </source>
</evidence>
<evidence type="ECO:0000313" key="1">
    <source>
        <dbReference type="EMBL" id="KAL0575214.1"/>
    </source>
</evidence>
<sequence>MCDSPYQKTINDTAIIFDCDYGVLQPTTSEWTGRYERQARASVGKAIVKPGYLHFTADKPSYLPPYWSSYVHPEGQLYFARDSPLRIVTEAHLYTPEILAKVLYWSKHIEMLVEEKEMQLSENIELFILIEDGGCSYYFIDHAMQTQFWLEEYETTDLGLPEVASASHLQIALTELYWIHVEYFPMHIGGLPTKVADDLISVWCHGLTVLQHLPRYGHAKNVASYWKSSKWPGITCQMATKSV</sequence>
<dbReference type="EMBL" id="JBAHYK010000325">
    <property type="protein sequence ID" value="KAL0575214.1"/>
    <property type="molecule type" value="Genomic_DNA"/>
</dbReference>